<dbReference type="EMBL" id="SJPY01000008">
    <property type="protein sequence ID" value="TWU36521.1"/>
    <property type="molecule type" value="Genomic_DNA"/>
</dbReference>
<dbReference type="Proteomes" id="UP000315471">
    <property type="component" value="Unassembled WGS sequence"/>
</dbReference>
<protein>
    <submittedName>
        <fullName evidence="1">Uncharacterized protein</fullName>
    </submittedName>
</protein>
<reference evidence="1 2" key="1">
    <citation type="submission" date="2019-02" db="EMBL/GenBank/DDBJ databases">
        <title>Deep-cultivation of Planctomycetes and their phenomic and genomic characterization uncovers novel biology.</title>
        <authorList>
            <person name="Wiegand S."/>
            <person name="Jogler M."/>
            <person name="Boedeker C."/>
            <person name="Pinto D."/>
            <person name="Vollmers J."/>
            <person name="Rivas-Marin E."/>
            <person name="Kohn T."/>
            <person name="Peeters S.H."/>
            <person name="Heuer A."/>
            <person name="Rast P."/>
            <person name="Oberbeckmann S."/>
            <person name="Bunk B."/>
            <person name="Jeske O."/>
            <person name="Meyerdierks A."/>
            <person name="Storesund J.E."/>
            <person name="Kallscheuer N."/>
            <person name="Luecker S."/>
            <person name="Lage O.M."/>
            <person name="Pohl T."/>
            <person name="Merkel B.J."/>
            <person name="Hornburger P."/>
            <person name="Mueller R.-W."/>
            <person name="Bruemmer F."/>
            <person name="Labrenz M."/>
            <person name="Spormann A.M."/>
            <person name="Op Den Camp H."/>
            <person name="Overmann J."/>
            <person name="Amann R."/>
            <person name="Jetten M.S.M."/>
            <person name="Mascher T."/>
            <person name="Medema M.H."/>
            <person name="Devos D.P."/>
            <person name="Kaster A.-K."/>
            <person name="Ovreas L."/>
            <person name="Rohde M."/>
            <person name="Galperin M.Y."/>
            <person name="Jogler C."/>
        </authorList>
    </citation>
    <scope>NUCLEOTIDE SEQUENCE [LARGE SCALE GENOMIC DNA]</scope>
    <source>
        <strain evidence="1 2">Q31b</strain>
    </source>
</reference>
<comment type="caution">
    <text evidence="1">The sequence shown here is derived from an EMBL/GenBank/DDBJ whole genome shotgun (WGS) entry which is preliminary data.</text>
</comment>
<organism evidence="1 2">
    <name type="scientific">Novipirellula aureliae</name>
    <dbReference type="NCBI Taxonomy" id="2527966"/>
    <lineage>
        <taxon>Bacteria</taxon>
        <taxon>Pseudomonadati</taxon>
        <taxon>Planctomycetota</taxon>
        <taxon>Planctomycetia</taxon>
        <taxon>Pirellulales</taxon>
        <taxon>Pirellulaceae</taxon>
        <taxon>Novipirellula</taxon>
    </lineage>
</organism>
<dbReference type="OrthoDB" id="271587at2"/>
<evidence type="ECO:0000313" key="1">
    <source>
        <dbReference type="EMBL" id="TWU36521.1"/>
    </source>
</evidence>
<evidence type="ECO:0000313" key="2">
    <source>
        <dbReference type="Proteomes" id="UP000315471"/>
    </source>
</evidence>
<sequence>MKQDERTRAILERILGELLTLQKWAGRFDLDENKVLGICRGIEADVNEFLVDPISENDREAIDDILNDIESGTISPAKDDVRRRLREAGVSESSFLRYVDVCKHSGDFGEAVEAMANAGYSYVRNASPNKEMKPNFLGATTYVELVDTTKNAKNIACQLPVIPRIGESIEAINGDLQEVVDVRHVVIKDDADQRYATSCVYVYYAPIETTDDAS</sequence>
<dbReference type="RefSeq" id="WP_146601954.1">
    <property type="nucleotide sequence ID" value="NZ_SJPY01000008.1"/>
</dbReference>
<proteinExistence type="predicted"/>
<name>A0A5C6DLL4_9BACT</name>
<accession>A0A5C6DLL4</accession>
<keyword evidence="2" id="KW-1185">Reference proteome</keyword>
<gene>
    <name evidence="1" type="ORF">Q31b_48020</name>
</gene>
<dbReference type="AlphaFoldDB" id="A0A5C6DLL4"/>